<evidence type="ECO:0000256" key="1">
    <source>
        <dbReference type="SAM" id="MobiDB-lite"/>
    </source>
</evidence>
<dbReference type="EMBL" id="KZ679675">
    <property type="protein sequence ID" value="PTB60977.1"/>
    <property type="molecule type" value="Genomic_DNA"/>
</dbReference>
<protein>
    <submittedName>
        <fullName evidence="2">Uncharacterized protein</fullName>
    </submittedName>
</protein>
<feature type="compositionally biased region" description="Polar residues" evidence="1">
    <location>
        <begin position="140"/>
        <end position="160"/>
    </location>
</feature>
<feature type="region of interest" description="Disordered" evidence="1">
    <location>
        <begin position="127"/>
        <end position="160"/>
    </location>
</feature>
<gene>
    <name evidence="2" type="ORF">M431DRAFT_477378</name>
</gene>
<dbReference type="Proteomes" id="UP000241690">
    <property type="component" value="Unassembled WGS sequence"/>
</dbReference>
<proteinExistence type="predicted"/>
<organism evidence="2 3">
    <name type="scientific">Trichoderma harzianum CBS 226.95</name>
    <dbReference type="NCBI Taxonomy" id="983964"/>
    <lineage>
        <taxon>Eukaryota</taxon>
        <taxon>Fungi</taxon>
        <taxon>Dikarya</taxon>
        <taxon>Ascomycota</taxon>
        <taxon>Pezizomycotina</taxon>
        <taxon>Sordariomycetes</taxon>
        <taxon>Hypocreomycetidae</taxon>
        <taxon>Hypocreales</taxon>
        <taxon>Hypocreaceae</taxon>
        <taxon>Trichoderma</taxon>
    </lineage>
</organism>
<keyword evidence="3" id="KW-1185">Reference proteome</keyword>
<evidence type="ECO:0000313" key="2">
    <source>
        <dbReference type="EMBL" id="PTB60977.1"/>
    </source>
</evidence>
<name>A0A2T4AV84_TRIHA</name>
<sequence>MAFYDTVRNPRDFSRKASDESAKSFQNLLGSGQWKTAGSSWGVEHLFACRVICSKPTSILPVIKATVDALRMQRNEWDPVIKKIIQGPNEGKSTLGSMLGEEVLQLYNNDTLGHIWTALSPLVKPEPVPMSDRQLRERNPSQSAESQGSPESLQISTPSATESNASSIGYYEAEWAPRLKALTVEFVSLFIRHVLAFCQPRDKVSKITYRHGQMEHKSDALRLFAIDDAGLQVSNQDGRVFQVALLEAERTFQTIRNGRPTISDGLLGQLAGEALGTIASGSSIFRNKVFIILAIKHFVKFLEFSVSEQFMSQFKTRNPADRENWDTYLLVDSTEWFDATSIQGRGYIVSHVMVLVECADDVVSR</sequence>
<accession>A0A2T4AV84</accession>
<reference evidence="2 3" key="1">
    <citation type="submission" date="2016-07" db="EMBL/GenBank/DDBJ databases">
        <title>Multiple horizontal gene transfer events from other fungi enriched the ability of initially mycotrophic Trichoderma (Ascomycota) to feed on dead plant biomass.</title>
        <authorList>
            <consortium name="DOE Joint Genome Institute"/>
            <person name="Aerts A."/>
            <person name="Atanasova L."/>
            <person name="Chenthamara K."/>
            <person name="Zhang J."/>
            <person name="Grujic M."/>
            <person name="Henrissat B."/>
            <person name="Kuo A."/>
            <person name="Salamov A."/>
            <person name="Lipzen A."/>
            <person name="Labutti K."/>
            <person name="Barry K."/>
            <person name="Miao Y."/>
            <person name="Rahimi M.J."/>
            <person name="Shen Q."/>
            <person name="Grigoriev I.V."/>
            <person name="Kubicek C.P."/>
            <person name="Druzhinina I.S."/>
        </authorList>
    </citation>
    <scope>NUCLEOTIDE SEQUENCE [LARGE SCALE GENOMIC DNA]</scope>
    <source>
        <strain evidence="2 3">CBS 226.95</strain>
    </source>
</reference>
<dbReference type="AlphaFoldDB" id="A0A2T4AV84"/>
<dbReference type="GeneID" id="36624128"/>
<dbReference type="STRING" id="983964.A0A2T4AV84"/>
<evidence type="ECO:0000313" key="3">
    <source>
        <dbReference type="Proteomes" id="UP000241690"/>
    </source>
</evidence>
<dbReference type="RefSeq" id="XP_024780654.1">
    <property type="nucleotide sequence ID" value="XM_024915559.1"/>
</dbReference>